<evidence type="ECO:0000259" key="4">
    <source>
        <dbReference type="Pfam" id="PF23357"/>
    </source>
</evidence>
<dbReference type="InterPro" id="IPR055396">
    <property type="entry name" value="DUF7088"/>
</dbReference>
<evidence type="ECO:0000313" key="6">
    <source>
        <dbReference type="Proteomes" id="UP000738126"/>
    </source>
</evidence>
<comment type="caution">
    <text evidence="5">The sequence shown here is derived from an EMBL/GenBank/DDBJ whole genome shotgun (WGS) entry which is preliminary data.</text>
</comment>
<dbReference type="Gene3D" id="3.40.50.880">
    <property type="match status" value="1"/>
</dbReference>
<feature type="transmembrane region" description="Helical" evidence="2">
    <location>
        <begin position="476"/>
        <end position="499"/>
    </location>
</feature>
<evidence type="ECO:0008006" key="7">
    <source>
        <dbReference type="Google" id="ProtNLM"/>
    </source>
</evidence>
<keyword evidence="2" id="KW-1133">Transmembrane helix</keyword>
<sequence length="504" mass="52802">MDVTAKLRRSLRLQNTAFVVLFLAAVGLVAGLSAVYTYEADWTAGNRNTLSEASRELLARAEAPITITAYATEDARLREQIRRFVGRYQRADAAEVRLRFVNPDARPSQVRELGIRRNGQLAVSYQGRTEKAEQRSEQAVSQALQRLLRSGERQVYFLAGHGERALEGRGRSALGRFVQALEGTGAQVDPLNLAERPQIPAATDLLVIGGAQQPLLEAEVEQLRGYVAQGGNLLWLADEGAAEGLQPLAEALGVELSGEGVAVDPRTRVFGLQDPTQVLVSSYPDHPALQGLDSITLFPGAARVQASPPAGWQAEPLVQTSPEAWLETGSLEGTVRFDAGKDREGPVTLALALTRAEVPAGEAGAQPQAAGGEAQGSASQGEGGSGGAVSSPQKEAAAKPGGAAAGQGGGSGDAPAQKVVVVGDGDFLANAYLGSGANRKLGLGLFQWLSSDEGFVTIPAPAAPDQHLSLPGAVAWLMPALFLGGLPLAFLLAGGAVWLRRRRL</sequence>
<keyword evidence="2" id="KW-0472">Membrane</keyword>
<name>A0ABS1E784_9GAMM</name>
<keyword evidence="6" id="KW-1185">Reference proteome</keyword>
<keyword evidence="2" id="KW-0812">Transmembrane</keyword>
<feature type="transmembrane region" description="Helical" evidence="2">
    <location>
        <begin position="16"/>
        <end position="38"/>
    </location>
</feature>
<organism evidence="5 6">
    <name type="scientific">Halorhodospira neutriphila</name>
    <dbReference type="NCBI Taxonomy" id="168379"/>
    <lineage>
        <taxon>Bacteria</taxon>
        <taxon>Pseudomonadati</taxon>
        <taxon>Pseudomonadota</taxon>
        <taxon>Gammaproteobacteria</taxon>
        <taxon>Chromatiales</taxon>
        <taxon>Ectothiorhodospiraceae</taxon>
        <taxon>Halorhodospira</taxon>
    </lineage>
</organism>
<dbReference type="InterPro" id="IPR019196">
    <property type="entry name" value="ABC_transp_unknown"/>
</dbReference>
<feature type="domain" description="ABC-type uncharacterised transport system" evidence="3">
    <location>
        <begin position="153"/>
        <end position="448"/>
    </location>
</feature>
<evidence type="ECO:0000259" key="3">
    <source>
        <dbReference type="Pfam" id="PF09822"/>
    </source>
</evidence>
<dbReference type="RefSeq" id="WP_200258846.1">
    <property type="nucleotide sequence ID" value="NZ_NRSH01000071.1"/>
</dbReference>
<dbReference type="Pfam" id="PF23357">
    <property type="entry name" value="DUF7088"/>
    <property type="match status" value="1"/>
</dbReference>
<feature type="region of interest" description="Disordered" evidence="1">
    <location>
        <begin position="360"/>
        <end position="413"/>
    </location>
</feature>
<dbReference type="InterPro" id="IPR029062">
    <property type="entry name" value="Class_I_gatase-like"/>
</dbReference>
<protein>
    <recommendedName>
        <fullName evidence="7">ABC transporter</fullName>
    </recommendedName>
</protein>
<evidence type="ECO:0000313" key="5">
    <source>
        <dbReference type="EMBL" id="MBK1726823.1"/>
    </source>
</evidence>
<dbReference type="SUPFAM" id="SSF52317">
    <property type="entry name" value="Class I glutamine amidotransferase-like"/>
    <property type="match status" value="1"/>
</dbReference>
<dbReference type="Pfam" id="PF09822">
    <property type="entry name" value="ABC_transp_aux"/>
    <property type="match status" value="1"/>
</dbReference>
<gene>
    <name evidence="5" type="ORF">CKO13_07285</name>
</gene>
<dbReference type="Proteomes" id="UP000738126">
    <property type="component" value="Unassembled WGS sequence"/>
</dbReference>
<accession>A0ABS1E784</accession>
<feature type="domain" description="DUF7088" evidence="4">
    <location>
        <begin position="46"/>
        <end position="118"/>
    </location>
</feature>
<proteinExistence type="predicted"/>
<feature type="compositionally biased region" description="Gly residues" evidence="1">
    <location>
        <begin position="403"/>
        <end position="412"/>
    </location>
</feature>
<dbReference type="EMBL" id="NRSH01000071">
    <property type="protein sequence ID" value="MBK1726823.1"/>
    <property type="molecule type" value="Genomic_DNA"/>
</dbReference>
<reference evidence="5 6" key="1">
    <citation type="journal article" date="2020" name="Microorganisms">
        <title>Osmotic Adaptation and Compatible Solute Biosynthesis of Phototrophic Bacteria as Revealed from Genome Analyses.</title>
        <authorList>
            <person name="Imhoff J.F."/>
            <person name="Rahn T."/>
            <person name="Kunzel S."/>
            <person name="Keller A."/>
            <person name="Neulinger S.C."/>
        </authorList>
    </citation>
    <scope>NUCLEOTIDE SEQUENCE [LARGE SCALE GENOMIC DNA]</scope>
    <source>
        <strain evidence="5 6">DSM 15116</strain>
    </source>
</reference>
<evidence type="ECO:0000256" key="2">
    <source>
        <dbReference type="SAM" id="Phobius"/>
    </source>
</evidence>
<feature type="compositionally biased region" description="Low complexity" evidence="1">
    <location>
        <begin position="360"/>
        <end position="380"/>
    </location>
</feature>
<evidence type="ECO:0000256" key="1">
    <source>
        <dbReference type="SAM" id="MobiDB-lite"/>
    </source>
</evidence>